<dbReference type="Proteomes" id="UP000255265">
    <property type="component" value="Unassembled WGS sequence"/>
</dbReference>
<dbReference type="AlphaFoldDB" id="A0A370FD33"/>
<dbReference type="PIRSF" id="PIRSF018494">
    <property type="entry name" value="PBSX_VPQ"/>
    <property type="match status" value="1"/>
</dbReference>
<dbReference type="RefSeq" id="WP_114804256.1">
    <property type="nucleotide sequence ID" value="NZ_QQAV01000010.1"/>
</dbReference>
<evidence type="ECO:0000313" key="3">
    <source>
        <dbReference type="Proteomes" id="UP000255265"/>
    </source>
</evidence>
<dbReference type="InterPro" id="IPR006430">
    <property type="entry name" value="Phage_portal_PBSX"/>
</dbReference>
<protein>
    <submittedName>
        <fullName evidence="2">PBSX family phage portal protein</fullName>
    </submittedName>
</protein>
<comment type="caution">
    <text evidence="2">The sequence shown here is derived from an EMBL/GenBank/DDBJ whole genome shotgun (WGS) entry which is preliminary data.</text>
</comment>
<evidence type="ECO:0000256" key="1">
    <source>
        <dbReference type="ARBA" id="ARBA00006799"/>
    </source>
</evidence>
<dbReference type="NCBIfam" id="TIGR01540">
    <property type="entry name" value="portal_PBSX"/>
    <property type="match status" value="1"/>
</dbReference>
<accession>A0A370FD33</accession>
<dbReference type="EMBL" id="QQAV01000010">
    <property type="protein sequence ID" value="RDI20748.1"/>
    <property type="molecule type" value="Genomic_DNA"/>
</dbReference>
<dbReference type="OrthoDB" id="5449776at2"/>
<dbReference type="InterPro" id="IPR006944">
    <property type="entry name" value="Phage/GTA_portal"/>
</dbReference>
<dbReference type="InterPro" id="IPR030935">
    <property type="entry name" value="PBSX_Proteobac"/>
</dbReference>
<reference evidence="2 3" key="1">
    <citation type="submission" date="2018-07" db="EMBL/GenBank/DDBJ databases">
        <title>Genomic Encyclopedia of Type Strains, Phase IV (KMG-IV): sequencing the most valuable type-strain genomes for metagenomic binning, comparative biology and taxonomic classification.</title>
        <authorList>
            <person name="Goeker M."/>
        </authorList>
    </citation>
    <scope>NUCLEOTIDE SEQUENCE [LARGE SCALE GENOMIC DNA]</scope>
    <source>
        <strain evidence="2 3">DSM 21352</strain>
    </source>
</reference>
<dbReference type="Pfam" id="PF04860">
    <property type="entry name" value="Phage_portal"/>
    <property type="match status" value="1"/>
</dbReference>
<evidence type="ECO:0000313" key="2">
    <source>
        <dbReference type="EMBL" id="RDI20748.1"/>
    </source>
</evidence>
<name>A0A370FD33_9BURK</name>
<sequence length="359" mass="39496">MSKRRARHGSASITSSSAARVLSAAAESGAPAEPASPAAPVAFTFGDPEPVSRLRLMDYVEAMFNGRWYEPPLPLDGMARAFRAAPHHSSSIYLKRNLLVSLFQPHPLLSRSTFAAWVLDFLIFGNAYLEAPRSMMGSVLELRRSLALYTRRGKEEGQFFFVPSYQQEHEFARGSVFQLQEDDLAQEVYGLPEYLSALHATWLNEAATVFRRRYYENGSHAGFILYLTDTQLSSTDADALKEALKKSKGPGNFRNLCLYAPGGKPEGLKLIPVSEVAAKDDFLSIKNASRDDVLAAHRVPPGLLGIIPNNTGGFGNAGEAAQIFFQNEIAPLQQRLMAVNDWLGQEVVRFAPYELPAAA</sequence>
<gene>
    <name evidence="2" type="ORF">DFR41_110156</name>
</gene>
<organism evidence="2 3">
    <name type="scientific">Pseudacidovorax intermedius</name>
    <dbReference type="NCBI Taxonomy" id="433924"/>
    <lineage>
        <taxon>Bacteria</taxon>
        <taxon>Pseudomonadati</taxon>
        <taxon>Pseudomonadota</taxon>
        <taxon>Betaproteobacteria</taxon>
        <taxon>Burkholderiales</taxon>
        <taxon>Comamonadaceae</taxon>
        <taxon>Pseudacidovorax</taxon>
    </lineage>
</organism>
<comment type="similarity">
    <text evidence="1">Belongs to the phage portal family. PBSX subfamily.</text>
</comment>
<proteinExistence type="inferred from homology"/>
<keyword evidence="3" id="KW-1185">Reference proteome</keyword>